<accession>I0KB35</accession>
<dbReference type="HOGENOM" id="CLU_3365088_0_0_10"/>
<protein>
    <submittedName>
        <fullName evidence="1">Uncharacterized protein</fullName>
    </submittedName>
</protein>
<sequence length="35" mass="3891">MSAFGWLKPTLGATRLPVVSDKVRVRRDKPGHSAR</sequence>
<name>I0KB35_9BACT</name>
<evidence type="ECO:0000313" key="1">
    <source>
        <dbReference type="EMBL" id="CCH01338.1"/>
    </source>
</evidence>
<dbReference type="KEGG" id="fae:FAES_3330"/>
<organism evidence="1 2">
    <name type="scientific">Fibrella aestuarina BUZ 2</name>
    <dbReference type="NCBI Taxonomy" id="1166018"/>
    <lineage>
        <taxon>Bacteria</taxon>
        <taxon>Pseudomonadati</taxon>
        <taxon>Bacteroidota</taxon>
        <taxon>Cytophagia</taxon>
        <taxon>Cytophagales</taxon>
        <taxon>Spirosomataceae</taxon>
        <taxon>Fibrella</taxon>
    </lineage>
</organism>
<gene>
    <name evidence="1" type="ORF">FAES_3330</name>
</gene>
<keyword evidence="2" id="KW-1185">Reference proteome</keyword>
<evidence type="ECO:0000313" key="2">
    <source>
        <dbReference type="Proteomes" id="UP000011058"/>
    </source>
</evidence>
<proteinExistence type="predicted"/>
<dbReference type="Proteomes" id="UP000011058">
    <property type="component" value="Chromosome"/>
</dbReference>
<dbReference type="AlphaFoldDB" id="I0KB35"/>
<dbReference type="STRING" id="1166018.FAES_3330"/>
<reference evidence="1 2" key="1">
    <citation type="journal article" date="2012" name="J. Bacteriol.">
        <title>Genome Sequence of Fibrella aestuarina BUZ 2T, a Filamentous Marine Bacterium.</title>
        <authorList>
            <person name="Filippini M."/>
            <person name="Qi W."/>
            <person name="Blom J."/>
            <person name="Goesmann A."/>
            <person name="Smits T.H."/>
            <person name="Bagheri H.C."/>
        </authorList>
    </citation>
    <scope>NUCLEOTIDE SEQUENCE [LARGE SCALE GENOMIC DNA]</scope>
    <source>
        <strain evidence="2">BUZ 2T</strain>
    </source>
</reference>
<dbReference type="EMBL" id="HE796683">
    <property type="protein sequence ID" value="CCH01338.1"/>
    <property type="molecule type" value="Genomic_DNA"/>
</dbReference>